<protein>
    <recommendedName>
        <fullName evidence="5">Monocarboxylate transporter</fullName>
    </recommendedName>
</protein>
<dbReference type="Proteomes" id="UP000821866">
    <property type="component" value="Chromosome 1"/>
</dbReference>
<keyword evidence="2" id="KW-0472">Membrane</keyword>
<organism evidence="3 4">
    <name type="scientific">Rhipicephalus microplus</name>
    <name type="common">Cattle tick</name>
    <name type="synonym">Boophilus microplus</name>
    <dbReference type="NCBI Taxonomy" id="6941"/>
    <lineage>
        <taxon>Eukaryota</taxon>
        <taxon>Metazoa</taxon>
        <taxon>Ecdysozoa</taxon>
        <taxon>Arthropoda</taxon>
        <taxon>Chelicerata</taxon>
        <taxon>Arachnida</taxon>
        <taxon>Acari</taxon>
        <taxon>Parasitiformes</taxon>
        <taxon>Ixodida</taxon>
        <taxon>Ixodoidea</taxon>
        <taxon>Ixodidae</taxon>
        <taxon>Rhipicephalinae</taxon>
        <taxon>Rhipicephalus</taxon>
        <taxon>Boophilus</taxon>
    </lineage>
</organism>
<dbReference type="InterPro" id="IPR011701">
    <property type="entry name" value="MFS"/>
</dbReference>
<feature type="transmembrane region" description="Helical" evidence="2">
    <location>
        <begin position="150"/>
        <end position="170"/>
    </location>
</feature>
<keyword evidence="2" id="KW-1133">Transmembrane helix</keyword>
<evidence type="ECO:0000256" key="2">
    <source>
        <dbReference type="SAM" id="Phobius"/>
    </source>
</evidence>
<evidence type="ECO:0000256" key="1">
    <source>
        <dbReference type="SAM" id="MobiDB-lite"/>
    </source>
</evidence>
<gene>
    <name evidence="3" type="ORF">HPB51_023532</name>
</gene>
<proteinExistence type="predicted"/>
<evidence type="ECO:0000313" key="3">
    <source>
        <dbReference type="EMBL" id="KAH8042484.1"/>
    </source>
</evidence>
<sequence length="474" mass="51250">MSPPPLSIKRGNGTCRDSLPMDTCWGIPVLAALSTLLITLPASYMAVLFVFFVDDYDVSRERASWPQNSLTMAMHVSGLIVGALQRRAPVANIAVLGALLASLGVITSAFAREIIWLSISLGVMYGLGVGIFVSSVAIYILMYFDRYKGTAFTLTFTAWGISGLLGPAFLTHLRAKYALDGTLLMTGALLLHSIPLSMLLKNPSPVNTEVLRKLLSRLSRHSRQRKTISSHRLQVPQQRPPATISLSHVNDPVDWRAGKKSAESNVTVCVEPVITEDTPPSSKRQDQQQGSQSLSMSSISEAFRGLRRFAAAVFRTPAFYVFLFATVVGDYSGVSFGTTAVDYAVDKGIKVELATHLVEFGAAGHLVGRIFIMPLSDWAPISRFPLFASSYALEAICAVILPHIGPSFSEIVALRVTETTVAGFSTAIRGILLAQYMGIERLATCTGLYGLVMVPVSLSSASIIGEYSHSELQL</sequence>
<accession>A0A9J6F8Z0</accession>
<reference evidence="3" key="2">
    <citation type="submission" date="2021-09" db="EMBL/GenBank/DDBJ databases">
        <authorList>
            <person name="Jia N."/>
            <person name="Wang J."/>
            <person name="Shi W."/>
            <person name="Du L."/>
            <person name="Sun Y."/>
            <person name="Zhan W."/>
            <person name="Jiang J."/>
            <person name="Wang Q."/>
            <person name="Zhang B."/>
            <person name="Ji P."/>
            <person name="Sakyi L.B."/>
            <person name="Cui X."/>
            <person name="Yuan T."/>
            <person name="Jiang B."/>
            <person name="Yang W."/>
            <person name="Lam T.T.-Y."/>
            <person name="Chang Q."/>
            <person name="Ding S."/>
            <person name="Wang X."/>
            <person name="Zhu J."/>
            <person name="Ruan X."/>
            <person name="Zhao L."/>
            <person name="Wei J."/>
            <person name="Que T."/>
            <person name="Du C."/>
            <person name="Cheng J."/>
            <person name="Dai P."/>
            <person name="Han X."/>
            <person name="Huang E."/>
            <person name="Gao Y."/>
            <person name="Liu J."/>
            <person name="Shao H."/>
            <person name="Ye R."/>
            <person name="Li L."/>
            <person name="Wei W."/>
            <person name="Wang X."/>
            <person name="Wang C."/>
            <person name="Huo Q."/>
            <person name="Li W."/>
            <person name="Guo W."/>
            <person name="Chen H."/>
            <person name="Chen S."/>
            <person name="Zhou L."/>
            <person name="Zhou L."/>
            <person name="Ni X."/>
            <person name="Tian J."/>
            <person name="Zhou Y."/>
            <person name="Sheng Y."/>
            <person name="Liu T."/>
            <person name="Pan Y."/>
            <person name="Xia L."/>
            <person name="Li J."/>
            <person name="Zhao F."/>
            <person name="Cao W."/>
        </authorList>
    </citation>
    <scope>NUCLEOTIDE SEQUENCE</scope>
    <source>
        <strain evidence="3">Rmic-2018</strain>
        <tissue evidence="3">Larvae</tissue>
    </source>
</reference>
<comment type="caution">
    <text evidence="3">The sequence shown here is derived from an EMBL/GenBank/DDBJ whole genome shotgun (WGS) entry which is preliminary data.</text>
</comment>
<dbReference type="AlphaFoldDB" id="A0A9J6F8Z0"/>
<keyword evidence="4" id="KW-1185">Reference proteome</keyword>
<dbReference type="Pfam" id="PF07690">
    <property type="entry name" value="MFS_1"/>
    <property type="match status" value="1"/>
</dbReference>
<dbReference type="SUPFAM" id="SSF103473">
    <property type="entry name" value="MFS general substrate transporter"/>
    <property type="match status" value="1"/>
</dbReference>
<keyword evidence="2" id="KW-0812">Transmembrane</keyword>
<dbReference type="VEuPathDB" id="VectorBase:LOC119159956"/>
<dbReference type="Gene3D" id="1.20.1250.20">
    <property type="entry name" value="MFS general substrate transporter like domains"/>
    <property type="match status" value="1"/>
</dbReference>
<reference evidence="3" key="1">
    <citation type="journal article" date="2020" name="Cell">
        <title>Large-Scale Comparative Analyses of Tick Genomes Elucidate Their Genetic Diversity and Vector Capacities.</title>
        <authorList>
            <consortium name="Tick Genome and Microbiome Consortium (TIGMIC)"/>
            <person name="Jia N."/>
            <person name="Wang J."/>
            <person name="Shi W."/>
            <person name="Du L."/>
            <person name="Sun Y."/>
            <person name="Zhan W."/>
            <person name="Jiang J.F."/>
            <person name="Wang Q."/>
            <person name="Zhang B."/>
            <person name="Ji P."/>
            <person name="Bell-Sakyi L."/>
            <person name="Cui X.M."/>
            <person name="Yuan T.T."/>
            <person name="Jiang B.G."/>
            <person name="Yang W.F."/>
            <person name="Lam T.T."/>
            <person name="Chang Q.C."/>
            <person name="Ding S.J."/>
            <person name="Wang X.J."/>
            <person name="Zhu J.G."/>
            <person name="Ruan X.D."/>
            <person name="Zhao L."/>
            <person name="Wei J.T."/>
            <person name="Ye R.Z."/>
            <person name="Que T.C."/>
            <person name="Du C.H."/>
            <person name="Zhou Y.H."/>
            <person name="Cheng J.X."/>
            <person name="Dai P.F."/>
            <person name="Guo W.B."/>
            <person name="Han X.H."/>
            <person name="Huang E.J."/>
            <person name="Li L.F."/>
            <person name="Wei W."/>
            <person name="Gao Y.C."/>
            <person name="Liu J.Z."/>
            <person name="Shao H.Z."/>
            <person name="Wang X."/>
            <person name="Wang C.C."/>
            <person name="Yang T.C."/>
            <person name="Huo Q.B."/>
            <person name="Li W."/>
            <person name="Chen H.Y."/>
            <person name="Chen S.E."/>
            <person name="Zhou L.G."/>
            <person name="Ni X.B."/>
            <person name="Tian J.H."/>
            <person name="Sheng Y."/>
            <person name="Liu T."/>
            <person name="Pan Y.S."/>
            <person name="Xia L.Y."/>
            <person name="Li J."/>
            <person name="Zhao F."/>
            <person name="Cao W.C."/>
        </authorList>
    </citation>
    <scope>NUCLEOTIDE SEQUENCE</scope>
    <source>
        <strain evidence="3">Rmic-2018</strain>
    </source>
</reference>
<dbReference type="PANTHER" id="PTHR11360">
    <property type="entry name" value="MONOCARBOXYLATE TRANSPORTER"/>
    <property type="match status" value="1"/>
</dbReference>
<dbReference type="InterPro" id="IPR036259">
    <property type="entry name" value="MFS_trans_sf"/>
</dbReference>
<evidence type="ECO:0000313" key="4">
    <source>
        <dbReference type="Proteomes" id="UP000821866"/>
    </source>
</evidence>
<dbReference type="InterPro" id="IPR050327">
    <property type="entry name" value="Proton-linked_MCT"/>
</dbReference>
<feature type="region of interest" description="Disordered" evidence="1">
    <location>
        <begin position="272"/>
        <end position="294"/>
    </location>
</feature>
<dbReference type="GO" id="GO:0008028">
    <property type="term" value="F:monocarboxylic acid transmembrane transporter activity"/>
    <property type="evidence" value="ECO:0007669"/>
    <property type="project" value="TreeGrafter"/>
</dbReference>
<name>A0A9J6F8Z0_RHIMP</name>
<feature type="transmembrane region" description="Helical" evidence="2">
    <location>
        <begin position="123"/>
        <end position="144"/>
    </location>
</feature>
<feature type="transmembrane region" description="Helical" evidence="2">
    <location>
        <begin position="27"/>
        <end position="53"/>
    </location>
</feature>
<dbReference type="PANTHER" id="PTHR11360:SF303">
    <property type="entry name" value="MAJOR FACILITATOR SUPERFAMILY (MFS) PROFILE DOMAIN-CONTAINING PROTEIN"/>
    <property type="match status" value="1"/>
</dbReference>
<feature type="transmembrane region" description="Helical" evidence="2">
    <location>
        <begin position="90"/>
        <end position="111"/>
    </location>
</feature>
<evidence type="ECO:0008006" key="5">
    <source>
        <dbReference type="Google" id="ProtNLM"/>
    </source>
</evidence>
<dbReference type="EMBL" id="JABSTU010000001">
    <property type="protein sequence ID" value="KAH8042484.1"/>
    <property type="molecule type" value="Genomic_DNA"/>
</dbReference>